<sequence>MILLWIKRPSIEHLSAHRSSIFPGSRWSLLRWYVSSASHRSFCRRYISASASASASAKPRGIYDNMERSLDSGTSTAAPIATAVRRRMPGKDPRPPRVSRSRSRPRDVPHHQVYSWARKDVPAMTTPPCPRRST</sequence>
<feature type="compositionally biased region" description="Pro residues" evidence="1">
    <location>
        <begin position="125"/>
        <end position="134"/>
    </location>
</feature>
<comment type="caution">
    <text evidence="2">The sequence shown here is derived from an EMBL/GenBank/DDBJ whole genome shotgun (WGS) entry which is preliminary data.</text>
</comment>
<keyword evidence="3" id="KW-1185">Reference proteome</keyword>
<evidence type="ECO:0000313" key="2">
    <source>
        <dbReference type="EMBL" id="KAG8055514.1"/>
    </source>
</evidence>
<dbReference type="EMBL" id="JAAALK010000288">
    <property type="protein sequence ID" value="KAG8055514.1"/>
    <property type="molecule type" value="Genomic_DNA"/>
</dbReference>
<accession>A0A8J5RXM4</accession>
<proteinExistence type="predicted"/>
<reference evidence="2" key="1">
    <citation type="journal article" date="2021" name="bioRxiv">
        <title>Whole Genome Assembly and Annotation of Northern Wild Rice, Zizania palustris L., Supports a Whole Genome Duplication in the Zizania Genus.</title>
        <authorList>
            <person name="Haas M."/>
            <person name="Kono T."/>
            <person name="Macchietto M."/>
            <person name="Millas R."/>
            <person name="McGilp L."/>
            <person name="Shao M."/>
            <person name="Duquette J."/>
            <person name="Hirsch C.N."/>
            <person name="Kimball J."/>
        </authorList>
    </citation>
    <scope>NUCLEOTIDE SEQUENCE</scope>
    <source>
        <tissue evidence="2">Fresh leaf tissue</tissue>
    </source>
</reference>
<evidence type="ECO:0000256" key="1">
    <source>
        <dbReference type="SAM" id="MobiDB-lite"/>
    </source>
</evidence>
<dbReference type="Proteomes" id="UP000729402">
    <property type="component" value="Unassembled WGS sequence"/>
</dbReference>
<gene>
    <name evidence="2" type="ORF">GUJ93_ZPchr0001g33174</name>
</gene>
<protein>
    <submittedName>
        <fullName evidence="2">Uncharacterized protein</fullName>
    </submittedName>
</protein>
<reference evidence="2" key="2">
    <citation type="submission" date="2021-02" db="EMBL/GenBank/DDBJ databases">
        <authorList>
            <person name="Kimball J.A."/>
            <person name="Haas M.W."/>
            <person name="Macchietto M."/>
            <person name="Kono T."/>
            <person name="Duquette J."/>
            <person name="Shao M."/>
        </authorList>
    </citation>
    <scope>NUCLEOTIDE SEQUENCE</scope>
    <source>
        <tissue evidence="2">Fresh leaf tissue</tissue>
    </source>
</reference>
<dbReference type="AlphaFoldDB" id="A0A8J5RXM4"/>
<feature type="region of interest" description="Disordered" evidence="1">
    <location>
        <begin position="66"/>
        <end position="134"/>
    </location>
</feature>
<name>A0A8J5RXM4_ZIZPA</name>
<evidence type="ECO:0000313" key="3">
    <source>
        <dbReference type="Proteomes" id="UP000729402"/>
    </source>
</evidence>
<organism evidence="2 3">
    <name type="scientific">Zizania palustris</name>
    <name type="common">Northern wild rice</name>
    <dbReference type="NCBI Taxonomy" id="103762"/>
    <lineage>
        <taxon>Eukaryota</taxon>
        <taxon>Viridiplantae</taxon>
        <taxon>Streptophyta</taxon>
        <taxon>Embryophyta</taxon>
        <taxon>Tracheophyta</taxon>
        <taxon>Spermatophyta</taxon>
        <taxon>Magnoliopsida</taxon>
        <taxon>Liliopsida</taxon>
        <taxon>Poales</taxon>
        <taxon>Poaceae</taxon>
        <taxon>BOP clade</taxon>
        <taxon>Oryzoideae</taxon>
        <taxon>Oryzeae</taxon>
        <taxon>Zizaniinae</taxon>
        <taxon>Zizania</taxon>
    </lineage>
</organism>